<evidence type="ECO:0000313" key="1">
    <source>
        <dbReference type="EMBL" id="CAH0040056.1"/>
    </source>
</evidence>
<dbReference type="GO" id="GO:0043291">
    <property type="term" value="C:RAVE complex"/>
    <property type="evidence" value="ECO:0007669"/>
    <property type="project" value="TreeGrafter"/>
</dbReference>
<evidence type="ECO:0000313" key="2">
    <source>
        <dbReference type="Proteomes" id="UP000775872"/>
    </source>
</evidence>
<proteinExistence type="predicted"/>
<organism evidence="1 2">
    <name type="scientific">Clonostachys solani</name>
    <dbReference type="NCBI Taxonomy" id="160281"/>
    <lineage>
        <taxon>Eukaryota</taxon>
        <taxon>Fungi</taxon>
        <taxon>Dikarya</taxon>
        <taxon>Ascomycota</taxon>
        <taxon>Pezizomycotina</taxon>
        <taxon>Sordariomycetes</taxon>
        <taxon>Hypocreomycetidae</taxon>
        <taxon>Hypocreales</taxon>
        <taxon>Bionectriaceae</taxon>
        <taxon>Clonostachys</taxon>
    </lineage>
</organism>
<dbReference type="Proteomes" id="UP000775872">
    <property type="component" value="Unassembled WGS sequence"/>
</dbReference>
<name>A0A9N9W1J2_9HYPO</name>
<evidence type="ECO:0008006" key="3">
    <source>
        <dbReference type="Google" id="ProtNLM"/>
    </source>
</evidence>
<protein>
    <recommendedName>
        <fullName evidence="3">37S ribosomal protein rsm22</fullName>
    </recommendedName>
</protein>
<dbReference type="EMBL" id="CABFOC020000002">
    <property type="protein sequence ID" value="CAH0040056.1"/>
    <property type="molecule type" value="Genomic_DNA"/>
</dbReference>
<keyword evidence="2" id="KW-1185">Reference proteome</keyword>
<sequence>MSIDIWPPVTAQELKLKEAEAQERELKWIVDETHEVCQYLRHGLEDCYALLAPIDPGSTLVMSTPRNEKVKGTITRVGTRIVKGSLNVQLRTMPFLALSLSQTSAVHIQALDTIHTLLTQSIDMLGLTLHKDRAADVQSLASNLTVLSESLSECTKLLKGPPLTSSDPGWRLASVPPEQFSPALGPNLSLHFSLQESCVVLWLRALEPVHAPVHFGTKLGLAIGTVRRLEHDEMDIVFKYNPLGSVDADCKRTIARHPTGGISKPPLRPSRLEDVYVREKVRVESADPSLISLYSKLGHLSNVLDQARNNLTAVMGLEQDA</sequence>
<dbReference type="PANTHER" id="PTHR13618">
    <property type="entry name" value="LEUCINE ZIPPER CONTAINING TRANSCRIPTION FACTOR LZF1"/>
    <property type="match status" value="1"/>
</dbReference>
<comment type="caution">
    <text evidence="1">The sequence shown here is derived from an EMBL/GenBank/DDBJ whole genome shotgun (WGS) entry which is preliminary data.</text>
</comment>
<dbReference type="PANTHER" id="PTHR13618:SF1">
    <property type="entry name" value="PROTEIN ROGDI HOMOLOG"/>
    <property type="match status" value="1"/>
</dbReference>
<dbReference type="AlphaFoldDB" id="A0A9N9W1J2"/>
<reference evidence="1" key="1">
    <citation type="submission" date="2021-10" db="EMBL/GenBank/DDBJ databases">
        <authorList>
            <person name="Piombo E."/>
        </authorList>
    </citation>
    <scope>NUCLEOTIDE SEQUENCE</scope>
</reference>
<dbReference type="Pfam" id="PF10259">
    <property type="entry name" value="Rogdi_lz"/>
    <property type="match status" value="1"/>
</dbReference>
<dbReference type="OrthoDB" id="66510at2759"/>
<accession>A0A9N9W1J2</accession>
<dbReference type="InterPro" id="IPR028241">
    <property type="entry name" value="RAVE2/Rogdi"/>
</dbReference>
<gene>
    <name evidence="1" type="ORF">CSOL1703_00003800</name>
</gene>